<evidence type="ECO:0008006" key="4">
    <source>
        <dbReference type="Google" id="ProtNLM"/>
    </source>
</evidence>
<feature type="chain" id="PRO_5035322411" description="Fructose-bisphosphate aldolase" evidence="1">
    <location>
        <begin position="20"/>
        <end position="353"/>
    </location>
</feature>
<proteinExistence type="predicted"/>
<accession>A0A8J5X8G2</accession>
<keyword evidence="1" id="KW-0732">Signal</keyword>
<sequence>MPVVHLLALCAAVAAGSRATPPRANAALPSIRAVTRGQKLTVGVEISHAELPPPPPRGYGVSIHHANLYAQSEEELRVLPIRGMSEKLRAARVSCVAVRGMGDLLTHVAAEQARARGEFPGPIAVVYEQPVGEPLDALDPAAVAAAGASAVLLAAPAALPCADAELDAALAALAPVLHACADAGLEAVVELAVSGAAEWDAARAGAQLARTEDVTACAALLLALRGDAVVPLPDALRGRVVAGLRLPWSQIDGTCDALRSAGYCGALLRSECMPMAAATVADWGEFWAGVVGSARSNKSKSVTVMVARQQKVNAMAAYVEKVKASGQFDELGEGSSLGATQGLDTARGDYVGF</sequence>
<dbReference type="OrthoDB" id="40067at2759"/>
<dbReference type="Proteomes" id="UP000751190">
    <property type="component" value="Unassembled WGS sequence"/>
</dbReference>
<dbReference type="AlphaFoldDB" id="A0A8J5X8G2"/>
<evidence type="ECO:0000313" key="2">
    <source>
        <dbReference type="EMBL" id="KAG8458548.1"/>
    </source>
</evidence>
<feature type="signal peptide" evidence="1">
    <location>
        <begin position="1"/>
        <end position="19"/>
    </location>
</feature>
<comment type="caution">
    <text evidence="2">The sequence shown here is derived from an EMBL/GenBank/DDBJ whole genome shotgun (WGS) entry which is preliminary data.</text>
</comment>
<gene>
    <name evidence="2" type="ORF">KFE25_003083</name>
</gene>
<evidence type="ECO:0000256" key="1">
    <source>
        <dbReference type="SAM" id="SignalP"/>
    </source>
</evidence>
<name>A0A8J5X8G2_DIALT</name>
<keyword evidence="3" id="KW-1185">Reference proteome</keyword>
<evidence type="ECO:0000313" key="3">
    <source>
        <dbReference type="Proteomes" id="UP000751190"/>
    </source>
</evidence>
<protein>
    <recommendedName>
        <fullName evidence="4">Fructose-bisphosphate aldolase</fullName>
    </recommendedName>
</protein>
<organism evidence="2 3">
    <name type="scientific">Diacronema lutheri</name>
    <name type="common">Unicellular marine alga</name>
    <name type="synonym">Monochrysis lutheri</name>
    <dbReference type="NCBI Taxonomy" id="2081491"/>
    <lineage>
        <taxon>Eukaryota</taxon>
        <taxon>Haptista</taxon>
        <taxon>Haptophyta</taxon>
        <taxon>Pavlovophyceae</taxon>
        <taxon>Pavlovales</taxon>
        <taxon>Pavlovaceae</taxon>
        <taxon>Diacronema</taxon>
    </lineage>
</organism>
<reference evidence="2" key="1">
    <citation type="submission" date="2021-05" db="EMBL/GenBank/DDBJ databases">
        <title>The genome of the haptophyte Pavlova lutheri (Diacronema luteri, Pavlovales) - a model for lipid biosynthesis in eukaryotic algae.</title>
        <authorList>
            <person name="Hulatt C.J."/>
            <person name="Posewitz M.C."/>
        </authorList>
    </citation>
    <scope>NUCLEOTIDE SEQUENCE</scope>
    <source>
        <strain evidence="2">NIVA-4/92</strain>
    </source>
</reference>
<dbReference type="EMBL" id="JAGTXO010000050">
    <property type="protein sequence ID" value="KAG8458548.1"/>
    <property type="molecule type" value="Genomic_DNA"/>
</dbReference>